<keyword evidence="10" id="KW-1015">Disulfide bond</keyword>
<comment type="similarity">
    <text evidence="19">Belongs to the ligand-gated ion channel (TC 1.A.9) family.</text>
</comment>
<keyword evidence="3" id="KW-1003">Cell membrane</keyword>
<dbReference type="GO" id="GO:0045211">
    <property type="term" value="C:postsynaptic membrane"/>
    <property type="evidence" value="ECO:0007669"/>
    <property type="project" value="UniProtKB-SubCell"/>
</dbReference>
<keyword evidence="11 23" id="KW-0675">Receptor</keyword>
<dbReference type="InterPro" id="IPR006202">
    <property type="entry name" value="Neur_chan_lig-bd"/>
</dbReference>
<keyword evidence="6 19" id="KW-1133">Transmembrane helix</keyword>
<feature type="region of interest" description="Disordered" evidence="20">
    <location>
        <begin position="242"/>
        <end position="265"/>
    </location>
</feature>
<dbReference type="GO" id="GO:0004888">
    <property type="term" value="F:transmembrane signaling receptor activity"/>
    <property type="evidence" value="ECO:0007669"/>
    <property type="project" value="InterPro"/>
</dbReference>
<dbReference type="InterPro" id="IPR006201">
    <property type="entry name" value="Neur_channel"/>
</dbReference>
<evidence type="ECO:0000256" key="14">
    <source>
        <dbReference type="ARBA" id="ARBA00023286"/>
    </source>
</evidence>
<dbReference type="FunFam" id="2.70.170.10:FF:000012">
    <property type="entry name" value="Nicotinic acetylcholine receptor subunit gamma"/>
    <property type="match status" value="1"/>
</dbReference>
<feature type="domain" description="Neurotransmitter-gated ion-channel ligand-binding" evidence="21">
    <location>
        <begin position="1"/>
        <end position="173"/>
    </location>
</feature>
<dbReference type="Pfam" id="PF02932">
    <property type="entry name" value="Neur_chan_memb"/>
    <property type="match status" value="1"/>
</dbReference>
<dbReference type="Gene3D" id="1.20.58.390">
    <property type="entry name" value="Neurotransmitter-gated ion-channel transmembrane domain"/>
    <property type="match status" value="3"/>
</dbReference>
<comment type="catalytic activity">
    <reaction evidence="17">
        <text>K(+)(in) = K(+)(out)</text>
        <dbReference type="Rhea" id="RHEA:29463"/>
        <dbReference type="ChEBI" id="CHEBI:29103"/>
    </reaction>
</comment>
<dbReference type="PROSITE" id="PS00236">
    <property type="entry name" value="NEUROTR_ION_CHANNEL"/>
    <property type="match status" value="1"/>
</dbReference>
<accession>A0A7J7TX83</accession>
<dbReference type="InterPro" id="IPR006029">
    <property type="entry name" value="Neurotrans-gated_channel_TM"/>
</dbReference>
<keyword evidence="5" id="KW-0732">Signal</keyword>
<keyword evidence="2 19" id="KW-0813">Transport</keyword>
<comment type="caution">
    <text evidence="19">Lacks conserved residue(s) required for the propagation of feature annotation.</text>
</comment>
<feature type="transmembrane region" description="Helical" evidence="19">
    <location>
        <begin position="352"/>
        <end position="374"/>
    </location>
</feature>
<feature type="domain" description="Neurotransmitter-gated ion-channel transmembrane" evidence="22">
    <location>
        <begin position="201"/>
        <end position="369"/>
    </location>
</feature>
<evidence type="ECO:0000256" key="19">
    <source>
        <dbReference type="RuleBase" id="RU000687"/>
    </source>
</evidence>
<keyword evidence="14" id="KW-1071">Ligand-gated ion channel</keyword>
<dbReference type="CDD" id="cd19051">
    <property type="entry name" value="LGIC_TM_cation"/>
    <property type="match status" value="1"/>
</dbReference>
<comment type="catalytic activity">
    <reaction evidence="18">
        <text>Na(+)(in) = Na(+)(out)</text>
        <dbReference type="Rhea" id="RHEA:34963"/>
        <dbReference type="ChEBI" id="CHEBI:29101"/>
    </reaction>
</comment>
<dbReference type="InterPro" id="IPR018000">
    <property type="entry name" value="Neurotransmitter_ion_chnl_CS"/>
</dbReference>
<dbReference type="PRINTS" id="PR00252">
    <property type="entry name" value="NRIONCHANNEL"/>
</dbReference>
<keyword evidence="15 19" id="KW-0407">Ion channel</keyword>
<proteinExistence type="inferred from homology"/>
<protein>
    <submittedName>
        <fullName evidence="23">Cholinergic receptor nicotinic beta 1 subunit</fullName>
    </submittedName>
</protein>
<comment type="caution">
    <text evidence="23">The sequence shown here is derived from an EMBL/GenBank/DDBJ whole genome shotgun (WGS) entry which is preliminary data.</text>
</comment>
<dbReference type="FunFam" id="1.20.58.390:FF:000031">
    <property type="entry name" value="Cholinergic receptor nicotinic beta 1 subunit"/>
    <property type="match status" value="1"/>
</dbReference>
<evidence type="ECO:0000256" key="13">
    <source>
        <dbReference type="ARBA" id="ARBA00023257"/>
    </source>
</evidence>
<evidence type="ECO:0000313" key="23">
    <source>
        <dbReference type="EMBL" id="KAF6305186.1"/>
    </source>
</evidence>
<evidence type="ECO:0000256" key="6">
    <source>
        <dbReference type="ARBA" id="ARBA00022989"/>
    </source>
</evidence>
<keyword evidence="12" id="KW-0325">Glycoprotein</keyword>
<evidence type="ECO:0000256" key="8">
    <source>
        <dbReference type="ARBA" id="ARBA00023065"/>
    </source>
</evidence>
<dbReference type="InterPro" id="IPR036719">
    <property type="entry name" value="Neuro-gated_channel_TM_sf"/>
</dbReference>
<evidence type="ECO:0000256" key="9">
    <source>
        <dbReference type="ARBA" id="ARBA00023136"/>
    </source>
</evidence>
<dbReference type="InterPro" id="IPR036734">
    <property type="entry name" value="Neur_chan_lig-bd_sf"/>
</dbReference>
<dbReference type="EMBL" id="JACAGB010000023">
    <property type="protein sequence ID" value="KAF6305186.1"/>
    <property type="molecule type" value="Genomic_DNA"/>
</dbReference>
<evidence type="ECO:0000256" key="20">
    <source>
        <dbReference type="SAM" id="MobiDB-lite"/>
    </source>
</evidence>
<dbReference type="AlphaFoldDB" id="A0A7J7TX83"/>
<evidence type="ECO:0000256" key="16">
    <source>
        <dbReference type="ARBA" id="ARBA00034104"/>
    </source>
</evidence>
<evidence type="ECO:0000256" key="18">
    <source>
        <dbReference type="ARBA" id="ARBA00036239"/>
    </source>
</evidence>
<keyword evidence="24" id="KW-1185">Reference proteome</keyword>
<keyword evidence="7" id="KW-0770">Synapse</keyword>
<evidence type="ECO:0000256" key="11">
    <source>
        <dbReference type="ARBA" id="ARBA00023170"/>
    </source>
</evidence>
<evidence type="ECO:0000256" key="3">
    <source>
        <dbReference type="ARBA" id="ARBA00022475"/>
    </source>
</evidence>
<evidence type="ECO:0000259" key="22">
    <source>
        <dbReference type="Pfam" id="PF02932"/>
    </source>
</evidence>
<dbReference type="Proteomes" id="UP000558488">
    <property type="component" value="Unassembled WGS sequence"/>
</dbReference>
<comment type="function">
    <text evidence="1">After binding acetylcholine, the AChR responds by an extensive change in conformation that affects all subunits and leads to opening of an ion-conducting channel across the plasma membrane.</text>
</comment>
<sequence length="383" mass="43869">MTTKVYLDLEWKDYRLSWDPADYEGIDLLRITAASVWLPDVVLLNNNDGNFGVALDINVVVASDGSVRWQPPGNYRSSCSIQVTYFPFDWQNCTMVFRSYSYDSSEVSLHTGAGPDGQDRQEVYIHEGTFIENSQWEIIHKPSRLIPPPGDPRGSGEGQHEEVTFYLIIRRKPLFYLVNVIAPCILITLLAIFVFYLPPDAVILSVVVLNLHHRSPHTHQMPFWVRQIFIHKLPLYLGLKRPKSERDQKPEPPPVALREPPGSGWGRGTDEYFIRKPPNDFLFPKPNRFQPELSALDLRRFIDGPSRAAGLPAELREVVSSISYIARQLQEQEDHDALKEDWQFVAMVVDRLFLWTFIICTSVGTLVIFLDATYHLPPPDPFP</sequence>
<evidence type="ECO:0000256" key="10">
    <source>
        <dbReference type="ARBA" id="ARBA00023157"/>
    </source>
</evidence>
<dbReference type="SUPFAM" id="SSF90112">
    <property type="entry name" value="Neurotransmitter-gated ion-channel transmembrane pore"/>
    <property type="match status" value="1"/>
</dbReference>
<keyword evidence="9 19" id="KW-0472">Membrane</keyword>
<feature type="transmembrane region" description="Helical" evidence="19">
    <location>
        <begin position="174"/>
        <end position="197"/>
    </location>
</feature>
<keyword evidence="4 19" id="KW-0812">Transmembrane</keyword>
<name>A0A7J7TX83_PIPKU</name>
<evidence type="ECO:0000256" key="12">
    <source>
        <dbReference type="ARBA" id="ARBA00023180"/>
    </source>
</evidence>
<keyword evidence="8 19" id="KW-0406">Ion transport</keyword>
<dbReference type="PANTHER" id="PTHR18945">
    <property type="entry name" value="NEUROTRANSMITTER GATED ION CHANNEL"/>
    <property type="match status" value="1"/>
</dbReference>
<reference evidence="23 24" key="1">
    <citation type="journal article" date="2020" name="Nature">
        <title>Six reference-quality genomes reveal evolution of bat adaptations.</title>
        <authorList>
            <person name="Jebb D."/>
            <person name="Huang Z."/>
            <person name="Pippel M."/>
            <person name="Hughes G.M."/>
            <person name="Lavrichenko K."/>
            <person name="Devanna P."/>
            <person name="Winkler S."/>
            <person name="Jermiin L.S."/>
            <person name="Skirmuntt E.C."/>
            <person name="Katzourakis A."/>
            <person name="Burkitt-Gray L."/>
            <person name="Ray D.A."/>
            <person name="Sullivan K.A.M."/>
            <person name="Roscito J.G."/>
            <person name="Kirilenko B.M."/>
            <person name="Davalos L.M."/>
            <person name="Corthals A.P."/>
            <person name="Power M.L."/>
            <person name="Jones G."/>
            <person name="Ransome R.D."/>
            <person name="Dechmann D.K.N."/>
            <person name="Locatelli A.G."/>
            <person name="Puechmaille S.J."/>
            <person name="Fedrigo O."/>
            <person name="Jarvis E.D."/>
            <person name="Hiller M."/>
            <person name="Vernes S.C."/>
            <person name="Myers E.W."/>
            <person name="Teeling E.C."/>
        </authorList>
    </citation>
    <scope>NUCLEOTIDE SEQUENCE [LARGE SCALE GENOMIC DNA]</scope>
    <source>
        <strain evidence="23">MPipKuh1</strain>
        <tissue evidence="23">Flight muscle</tissue>
    </source>
</reference>
<dbReference type="GO" id="GO:0022848">
    <property type="term" value="F:acetylcholine-gated monoatomic cation-selective channel activity"/>
    <property type="evidence" value="ECO:0007669"/>
    <property type="project" value="InterPro"/>
</dbReference>
<evidence type="ECO:0000256" key="1">
    <source>
        <dbReference type="ARBA" id="ARBA00003328"/>
    </source>
</evidence>
<evidence type="ECO:0000256" key="2">
    <source>
        <dbReference type="ARBA" id="ARBA00022448"/>
    </source>
</evidence>
<evidence type="ECO:0000313" key="24">
    <source>
        <dbReference type="Proteomes" id="UP000558488"/>
    </source>
</evidence>
<evidence type="ECO:0000256" key="4">
    <source>
        <dbReference type="ARBA" id="ARBA00022692"/>
    </source>
</evidence>
<evidence type="ECO:0000256" key="7">
    <source>
        <dbReference type="ARBA" id="ARBA00023018"/>
    </source>
</evidence>
<dbReference type="PRINTS" id="PR00254">
    <property type="entry name" value="NICOTINICR"/>
</dbReference>
<dbReference type="SUPFAM" id="SSF63712">
    <property type="entry name" value="Nicotinic receptor ligand binding domain-like"/>
    <property type="match status" value="1"/>
</dbReference>
<dbReference type="Gene3D" id="2.70.170.10">
    <property type="entry name" value="Neurotransmitter-gated ion-channel ligand-binding domain"/>
    <property type="match status" value="1"/>
</dbReference>
<comment type="subcellular location">
    <subcellularLocation>
        <location evidence="16">Postsynaptic cell membrane</location>
        <topology evidence="16">Multi-pass membrane protein</topology>
    </subcellularLocation>
</comment>
<organism evidence="23 24">
    <name type="scientific">Pipistrellus kuhlii</name>
    <name type="common">Kuhl's pipistrelle</name>
    <dbReference type="NCBI Taxonomy" id="59472"/>
    <lineage>
        <taxon>Eukaryota</taxon>
        <taxon>Metazoa</taxon>
        <taxon>Chordata</taxon>
        <taxon>Craniata</taxon>
        <taxon>Vertebrata</taxon>
        <taxon>Euteleostomi</taxon>
        <taxon>Mammalia</taxon>
        <taxon>Eutheria</taxon>
        <taxon>Laurasiatheria</taxon>
        <taxon>Chiroptera</taxon>
        <taxon>Yangochiroptera</taxon>
        <taxon>Vespertilionidae</taxon>
        <taxon>Pipistrellus</taxon>
    </lineage>
</organism>
<dbReference type="InterPro" id="IPR002394">
    <property type="entry name" value="Nicotinic_acetylcholine_rcpt"/>
</dbReference>
<dbReference type="Pfam" id="PF02931">
    <property type="entry name" value="Neur_chan_LBD"/>
    <property type="match status" value="1"/>
</dbReference>
<evidence type="ECO:0000256" key="15">
    <source>
        <dbReference type="ARBA" id="ARBA00023303"/>
    </source>
</evidence>
<evidence type="ECO:0000259" key="21">
    <source>
        <dbReference type="Pfam" id="PF02931"/>
    </source>
</evidence>
<evidence type="ECO:0000256" key="17">
    <source>
        <dbReference type="ARBA" id="ARBA00034430"/>
    </source>
</evidence>
<evidence type="ECO:0000256" key="5">
    <source>
        <dbReference type="ARBA" id="ARBA00022729"/>
    </source>
</evidence>
<gene>
    <name evidence="23" type="ORF">mPipKuh1_002814</name>
</gene>
<dbReference type="InterPro" id="IPR038050">
    <property type="entry name" value="Neuro_actylchol_rec"/>
</dbReference>
<keyword evidence="13" id="KW-0628">Postsynaptic cell membrane</keyword>